<organism evidence="2 3">
    <name type="scientific">Caenorhabditis briggsae</name>
    <dbReference type="NCBI Taxonomy" id="6238"/>
    <lineage>
        <taxon>Eukaryota</taxon>
        <taxon>Metazoa</taxon>
        <taxon>Ecdysozoa</taxon>
        <taxon>Nematoda</taxon>
        <taxon>Chromadorea</taxon>
        <taxon>Rhabditida</taxon>
        <taxon>Rhabditina</taxon>
        <taxon>Rhabditomorpha</taxon>
        <taxon>Rhabditoidea</taxon>
        <taxon>Rhabditidae</taxon>
        <taxon>Peloderinae</taxon>
        <taxon>Caenorhabditis</taxon>
    </lineage>
</organism>
<dbReference type="AlphaFoldDB" id="A8XAW2"/>
<reference evidence="2 3" key="2">
    <citation type="journal article" date="2011" name="PLoS Genet.">
        <title>Caenorhabditis briggsae recombinant inbred line genotypes reveal inter-strain incompatibility and the evolution of recombination.</title>
        <authorList>
            <person name="Ross J.A."/>
            <person name="Koboldt D.C."/>
            <person name="Staisch J.E."/>
            <person name="Chamberlin H.M."/>
            <person name="Gupta B.P."/>
            <person name="Miller R.D."/>
            <person name="Baird S.E."/>
            <person name="Haag E.S."/>
        </authorList>
    </citation>
    <scope>NUCLEOTIDE SEQUENCE [LARGE SCALE GENOMIC DNA]</scope>
    <source>
        <strain evidence="2 3">AF16</strain>
    </source>
</reference>
<gene>
    <name evidence="2 4" type="ORF">CBG10179</name>
    <name evidence="2" type="ORF">CBG_10179</name>
</gene>
<feature type="region of interest" description="Disordered" evidence="1">
    <location>
        <begin position="48"/>
        <end position="67"/>
    </location>
</feature>
<dbReference type="CTD" id="8573934"/>
<accession>A8XAW2</accession>
<keyword evidence="3" id="KW-1185">Reference proteome</keyword>
<reference evidence="2 3" key="1">
    <citation type="journal article" date="2003" name="PLoS Biol.">
        <title>The genome sequence of Caenorhabditis briggsae: a platform for comparative genomics.</title>
        <authorList>
            <person name="Stein L.D."/>
            <person name="Bao Z."/>
            <person name="Blasiar D."/>
            <person name="Blumenthal T."/>
            <person name="Brent M.R."/>
            <person name="Chen N."/>
            <person name="Chinwalla A."/>
            <person name="Clarke L."/>
            <person name="Clee C."/>
            <person name="Coghlan A."/>
            <person name="Coulson A."/>
            <person name="D'Eustachio P."/>
            <person name="Fitch D.H."/>
            <person name="Fulton L.A."/>
            <person name="Fulton R.E."/>
            <person name="Griffiths-Jones S."/>
            <person name="Harris T.W."/>
            <person name="Hillier L.W."/>
            <person name="Kamath R."/>
            <person name="Kuwabara P.E."/>
            <person name="Mardis E.R."/>
            <person name="Marra M.A."/>
            <person name="Miner T.L."/>
            <person name="Minx P."/>
            <person name="Mullikin J.C."/>
            <person name="Plumb R.W."/>
            <person name="Rogers J."/>
            <person name="Schein J.E."/>
            <person name="Sohrmann M."/>
            <person name="Spieth J."/>
            <person name="Stajich J.E."/>
            <person name="Wei C."/>
            <person name="Willey D."/>
            <person name="Wilson R.K."/>
            <person name="Durbin R."/>
            <person name="Waterston R.H."/>
        </authorList>
    </citation>
    <scope>NUCLEOTIDE SEQUENCE [LARGE SCALE GENOMIC DNA]</scope>
    <source>
        <strain evidence="2 3">AF16</strain>
    </source>
</reference>
<dbReference type="InParanoid" id="A8XAW2"/>
<dbReference type="EMBL" id="HE600905">
    <property type="protein sequence ID" value="CAP29777.1"/>
    <property type="molecule type" value="Genomic_DNA"/>
</dbReference>
<dbReference type="STRING" id="6238.A8XAW2"/>
<dbReference type="WormBase" id="CBG10179">
    <property type="protein sequence ID" value="CBP41730"/>
    <property type="gene ID" value="WBGene00031633"/>
</dbReference>
<dbReference type="KEGG" id="cbr:CBG_10179"/>
<protein>
    <submittedName>
        <fullName evidence="2">Protein CBG10179</fullName>
    </submittedName>
</protein>
<sequence>MYLMIEEDEDIHTCFTMNTVAESFFEIDARKRIDEEEQRLLPLLDTLDSDSADKSNKMEQQHQQDAPEHMVPVLLEDIADTTTDTIQFSKISLVRVQLIAVVESIKINEKDNGTAYINAFHLNVIGRAQIEASEIFHRMAKKFYEKNHAALPAAQTSGIAVQLGIDKKIGDVSSFPIDLLESSASVENNGGQWPSEIEEMAAGLVTDGPDDVELNAMEPFEEYEVVDDSVAGPSYT</sequence>
<feature type="compositionally biased region" description="Basic and acidic residues" evidence="1">
    <location>
        <begin position="51"/>
        <end position="67"/>
    </location>
</feature>
<evidence type="ECO:0000313" key="2">
    <source>
        <dbReference type="EMBL" id="CAP29777.1"/>
    </source>
</evidence>
<evidence type="ECO:0000256" key="1">
    <source>
        <dbReference type="SAM" id="MobiDB-lite"/>
    </source>
</evidence>
<evidence type="ECO:0000313" key="3">
    <source>
        <dbReference type="Proteomes" id="UP000008549"/>
    </source>
</evidence>
<dbReference type="Proteomes" id="UP000008549">
    <property type="component" value="Unassembled WGS sequence"/>
</dbReference>
<dbReference type="GeneID" id="8573934"/>
<evidence type="ECO:0000313" key="4">
    <source>
        <dbReference type="WormBase" id="CBG10179"/>
    </source>
</evidence>
<dbReference type="HOGENOM" id="CLU_1176355_0_0_1"/>
<name>A8XAW2_CAEBR</name>
<dbReference type="RefSeq" id="XP_002631935.1">
    <property type="nucleotide sequence ID" value="XM_002631889.1"/>
</dbReference>
<proteinExistence type="predicted"/>